<dbReference type="PROSITE" id="PS00676">
    <property type="entry name" value="SIGMA54_INTERACT_2"/>
    <property type="match status" value="1"/>
</dbReference>
<dbReference type="PROSITE" id="PS50110">
    <property type="entry name" value="RESPONSE_REGULATORY"/>
    <property type="match status" value="1"/>
</dbReference>
<evidence type="ECO:0000256" key="5">
    <source>
        <dbReference type="ARBA" id="ARBA00023015"/>
    </source>
</evidence>
<evidence type="ECO:0000256" key="3">
    <source>
        <dbReference type="ARBA" id="ARBA00022840"/>
    </source>
</evidence>
<dbReference type="SUPFAM" id="SSF46689">
    <property type="entry name" value="Homeodomain-like"/>
    <property type="match status" value="1"/>
</dbReference>
<feature type="modified residue" description="4-aspartylphosphate" evidence="10">
    <location>
        <position position="54"/>
    </location>
</feature>
<keyword evidence="7" id="KW-0804">Transcription</keyword>
<dbReference type="SUPFAM" id="SSF52540">
    <property type="entry name" value="P-loop containing nucleoside triphosphate hydrolases"/>
    <property type="match status" value="1"/>
</dbReference>
<dbReference type="GO" id="GO:0043565">
    <property type="term" value="F:sequence-specific DNA binding"/>
    <property type="evidence" value="ECO:0007669"/>
    <property type="project" value="InterPro"/>
</dbReference>
<feature type="domain" description="Sigma-54 factor interaction" evidence="11">
    <location>
        <begin position="143"/>
        <end position="372"/>
    </location>
</feature>
<dbReference type="SMART" id="SM00382">
    <property type="entry name" value="AAA"/>
    <property type="match status" value="1"/>
</dbReference>
<dbReference type="Pfam" id="PF25601">
    <property type="entry name" value="AAA_lid_14"/>
    <property type="match status" value="1"/>
</dbReference>
<dbReference type="InterPro" id="IPR009057">
    <property type="entry name" value="Homeodomain-like_sf"/>
</dbReference>
<keyword evidence="3" id="KW-0067">ATP-binding</keyword>
<dbReference type="SUPFAM" id="SSF52172">
    <property type="entry name" value="CheY-like"/>
    <property type="match status" value="1"/>
</dbReference>
<sequence>MSRGRILLVDDDRDLLKAAADWLEISGFSVSAFDRAEEAYRQLMREESDVVMTDIRMPGIDGMTLLSSIVRTNGEVPVILMTGHGDVAVAVRAMKQGAEDFIEKPYDAEHLLSVLDKAVEKRRMKQEIARLQGLVRESGGVEIVGDSPAIRKLRGRIAMLADVDIDVLIIGETGTGKELVARALHRQSRRSAGPFVALNCAALPESIFESEVFGHVKGAFTGALSDRQGKFEHAAGGTIFLDEIESMPLALQAKILRVLQERVIERLGENGPRPADVRVLAAAKSDLSGEIAAGRFREDLFYRLATVDIRIPPLRQRQEDIGLLFGHFASLAAHRYGRAERQAPAGFAAQLRGEAWRGNVRELKARAERFALGLDEPANQSAEIPALAGAALPDRLAAYEAHLIREALEKHEDNTAKAATSLGIPHRTLNEKIARYGLRMAAEKRSAP</sequence>
<dbReference type="InterPro" id="IPR001789">
    <property type="entry name" value="Sig_transdc_resp-reg_receiver"/>
</dbReference>
<dbReference type="GO" id="GO:0006355">
    <property type="term" value="P:regulation of DNA-templated transcription"/>
    <property type="evidence" value="ECO:0007669"/>
    <property type="project" value="InterPro"/>
</dbReference>
<keyword evidence="4" id="KW-0902">Two-component regulatory system</keyword>
<dbReference type="GO" id="GO:0005524">
    <property type="term" value="F:ATP binding"/>
    <property type="evidence" value="ECO:0007669"/>
    <property type="project" value="UniProtKB-KW"/>
</dbReference>
<keyword evidence="6" id="KW-0010">Activator</keyword>
<dbReference type="InterPro" id="IPR025662">
    <property type="entry name" value="Sigma_54_int_dom_ATP-bd_1"/>
</dbReference>
<dbReference type="RefSeq" id="WP_180161919.1">
    <property type="nucleotide sequence ID" value="NZ_CABFNB010000118.1"/>
</dbReference>
<evidence type="ECO:0000256" key="8">
    <source>
        <dbReference type="ARBA" id="ARBA00059408"/>
    </source>
</evidence>
<dbReference type="FunFam" id="3.40.50.300:FF:000006">
    <property type="entry name" value="DNA-binding transcriptional regulator NtrC"/>
    <property type="match status" value="1"/>
</dbReference>
<evidence type="ECO:0000256" key="10">
    <source>
        <dbReference type="PROSITE-ProRule" id="PRU00169"/>
    </source>
</evidence>
<proteinExistence type="predicted"/>
<dbReference type="FunFam" id="3.40.50.2300:FF:000018">
    <property type="entry name" value="DNA-binding transcriptional regulator NtrC"/>
    <property type="match status" value="1"/>
</dbReference>
<evidence type="ECO:0000313" key="13">
    <source>
        <dbReference type="EMBL" id="VTZ63588.1"/>
    </source>
</evidence>
<dbReference type="Gene3D" id="1.10.10.60">
    <property type="entry name" value="Homeodomain-like"/>
    <property type="match status" value="1"/>
</dbReference>
<dbReference type="Gene3D" id="3.40.50.300">
    <property type="entry name" value="P-loop containing nucleotide triphosphate hydrolases"/>
    <property type="match status" value="1"/>
</dbReference>
<dbReference type="InterPro" id="IPR011006">
    <property type="entry name" value="CheY-like_superfamily"/>
</dbReference>
<keyword evidence="1 10" id="KW-0597">Phosphoprotein</keyword>
<evidence type="ECO:0000256" key="4">
    <source>
        <dbReference type="ARBA" id="ARBA00023012"/>
    </source>
</evidence>
<dbReference type="Gene3D" id="1.10.8.60">
    <property type="match status" value="1"/>
</dbReference>
<reference evidence="13" key="1">
    <citation type="submission" date="2019-06" db="EMBL/GenBank/DDBJ databases">
        <authorList>
            <person name="Le Quere A."/>
            <person name="Colella S."/>
        </authorList>
    </citation>
    <scope>NUCLEOTIDE SEQUENCE</scope>
    <source>
        <strain evidence="13">EmedicaeMD41</strain>
    </source>
</reference>
<accession>A0A508X190</accession>
<dbReference type="Pfam" id="PF00072">
    <property type="entry name" value="Response_reg"/>
    <property type="match status" value="1"/>
</dbReference>
<evidence type="ECO:0000259" key="11">
    <source>
        <dbReference type="PROSITE" id="PS50045"/>
    </source>
</evidence>
<dbReference type="PANTHER" id="PTHR32071:SF57">
    <property type="entry name" value="C4-DICARBOXYLATE TRANSPORT TRANSCRIPTIONAL REGULATORY PROTEIN DCTD"/>
    <property type="match status" value="1"/>
</dbReference>
<dbReference type="SMART" id="SM00448">
    <property type="entry name" value="REC"/>
    <property type="match status" value="1"/>
</dbReference>
<dbReference type="PRINTS" id="PR01590">
    <property type="entry name" value="HTHFIS"/>
</dbReference>
<dbReference type="Gene3D" id="3.40.50.2300">
    <property type="match status" value="1"/>
</dbReference>
<evidence type="ECO:0000259" key="12">
    <source>
        <dbReference type="PROSITE" id="PS50110"/>
    </source>
</evidence>
<evidence type="ECO:0000256" key="6">
    <source>
        <dbReference type="ARBA" id="ARBA00023159"/>
    </source>
</evidence>
<dbReference type="Pfam" id="PF02954">
    <property type="entry name" value="HTH_8"/>
    <property type="match status" value="1"/>
</dbReference>
<dbReference type="Pfam" id="PF00158">
    <property type="entry name" value="Sigma54_activat"/>
    <property type="match status" value="1"/>
</dbReference>
<name>A0A508X190_9HYPH</name>
<dbReference type="PROSITE" id="PS50045">
    <property type="entry name" value="SIGMA54_INTERACT_4"/>
    <property type="match status" value="1"/>
</dbReference>
<dbReference type="InterPro" id="IPR003593">
    <property type="entry name" value="AAA+_ATPase"/>
</dbReference>
<protein>
    <recommendedName>
        <fullName evidence="9">C4-dicarboxylate transport transcriptional regulatory protein DctD</fullName>
    </recommendedName>
</protein>
<organism evidence="13">
    <name type="scientific">Sinorhizobium medicae</name>
    <dbReference type="NCBI Taxonomy" id="110321"/>
    <lineage>
        <taxon>Bacteria</taxon>
        <taxon>Pseudomonadati</taxon>
        <taxon>Pseudomonadota</taxon>
        <taxon>Alphaproteobacteria</taxon>
        <taxon>Hyphomicrobiales</taxon>
        <taxon>Rhizobiaceae</taxon>
        <taxon>Sinorhizobium/Ensifer group</taxon>
        <taxon>Sinorhizobium</taxon>
    </lineage>
</organism>
<dbReference type="PROSITE" id="PS00675">
    <property type="entry name" value="SIGMA54_INTERACT_1"/>
    <property type="match status" value="1"/>
</dbReference>
<evidence type="ECO:0000256" key="7">
    <source>
        <dbReference type="ARBA" id="ARBA00023163"/>
    </source>
</evidence>
<dbReference type="EMBL" id="CABFNB010000118">
    <property type="protein sequence ID" value="VTZ63588.1"/>
    <property type="molecule type" value="Genomic_DNA"/>
</dbReference>
<feature type="domain" description="Response regulatory" evidence="12">
    <location>
        <begin position="5"/>
        <end position="119"/>
    </location>
</feature>
<dbReference type="InterPro" id="IPR002197">
    <property type="entry name" value="HTH_Fis"/>
</dbReference>
<evidence type="ECO:0000256" key="1">
    <source>
        <dbReference type="ARBA" id="ARBA00022553"/>
    </source>
</evidence>
<dbReference type="InterPro" id="IPR002078">
    <property type="entry name" value="Sigma_54_int"/>
</dbReference>
<dbReference type="GO" id="GO:0000160">
    <property type="term" value="P:phosphorelay signal transduction system"/>
    <property type="evidence" value="ECO:0007669"/>
    <property type="project" value="UniProtKB-KW"/>
</dbReference>
<evidence type="ECO:0000256" key="9">
    <source>
        <dbReference type="ARBA" id="ARBA00067650"/>
    </source>
</evidence>
<dbReference type="InterPro" id="IPR027417">
    <property type="entry name" value="P-loop_NTPase"/>
</dbReference>
<dbReference type="Proteomes" id="UP000507954">
    <property type="component" value="Unassembled WGS sequence"/>
</dbReference>
<evidence type="ECO:0000256" key="2">
    <source>
        <dbReference type="ARBA" id="ARBA00022741"/>
    </source>
</evidence>
<dbReference type="AlphaFoldDB" id="A0A508X190"/>
<dbReference type="InterPro" id="IPR025943">
    <property type="entry name" value="Sigma_54_int_dom_ATP-bd_2"/>
</dbReference>
<dbReference type="InterPro" id="IPR058031">
    <property type="entry name" value="AAA_lid_NorR"/>
</dbReference>
<gene>
    <name evidence="13" type="primary">dctD</name>
    <name evidence="13" type="ORF">EMEDMD4_500144</name>
</gene>
<keyword evidence="2" id="KW-0547">Nucleotide-binding</keyword>
<dbReference type="PANTHER" id="PTHR32071">
    <property type="entry name" value="TRANSCRIPTIONAL REGULATORY PROTEIN"/>
    <property type="match status" value="1"/>
</dbReference>
<dbReference type="CDD" id="cd00009">
    <property type="entry name" value="AAA"/>
    <property type="match status" value="1"/>
</dbReference>
<comment type="function">
    <text evidence="8">Member of the two-component regulatory system DctB/DctD involved in the transport of C4-dicarboxylates. When activated by DctB acts in conjunction with sigma-54 to activate the transcription of dctA.</text>
</comment>
<keyword evidence="5" id="KW-0805">Transcription regulation</keyword>